<dbReference type="CDD" id="cd06849">
    <property type="entry name" value="lipoyl_domain"/>
    <property type="match status" value="1"/>
</dbReference>
<dbReference type="PROSITE" id="PS50968">
    <property type="entry name" value="BIOTINYL_LIPOYL"/>
    <property type="match status" value="1"/>
</dbReference>
<dbReference type="InterPro" id="IPR004167">
    <property type="entry name" value="PSBD"/>
</dbReference>
<keyword evidence="4" id="KW-0012">Acyltransferase</keyword>
<dbReference type="InterPro" id="IPR023213">
    <property type="entry name" value="CAT-like_dom_sf"/>
</dbReference>
<dbReference type="InterPro" id="IPR001078">
    <property type="entry name" value="2-oxoacid_DH_actylTfrase"/>
</dbReference>
<feature type="region of interest" description="Disordered" evidence="5">
    <location>
        <begin position="95"/>
        <end position="125"/>
    </location>
</feature>
<evidence type="ECO:0000259" key="7">
    <source>
        <dbReference type="PROSITE" id="PS51826"/>
    </source>
</evidence>
<accession>A0A545APY4</accession>
<evidence type="ECO:0000256" key="4">
    <source>
        <dbReference type="RuleBase" id="RU003423"/>
    </source>
</evidence>
<dbReference type="Pfam" id="PF02817">
    <property type="entry name" value="E3_binding"/>
    <property type="match status" value="1"/>
</dbReference>
<feature type="region of interest" description="Disordered" evidence="5">
    <location>
        <begin position="170"/>
        <end position="196"/>
    </location>
</feature>
<dbReference type="InterPro" id="IPR000089">
    <property type="entry name" value="Biotin_lipoyl"/>
</dbReference>
<dbReference type="InParanoid" id="A0A545APY4"/>
<evidence type="ECO:0000256" key="3">
    <source>
        <dbReference type="ARBA" id="ARBA00022823"/>
    </source>
</evidence>
<dbReference type="PROSITE" id="PS51826">
    <property type="entry name" value="PSBD"/>
    <property type="match status" value="1"/>
</dbReference>
<dbReference type="EC" id="2.3.1.-" evidence="4"/>
<comment type="similarity">
    <text evidence="2 4">Belongs to the 2-oxoacid dehydrogenase family.</text>
</comment>
<name>A0A545APY4_9ACTN</name>
<dbReference type="Proteomes" id="UP000317982">
    <property type="component" value="Unassembled WGS sequence"/>
</dbReference>
<feature type="compositionally biased region" description="Pro residues" evidence="5">
    <location>
        <begin position="106"/>
        <end position="116"/>
    </location>
</feature>
<comment type="caution">
    <text evidence="8">The sequence shown here is derived from an EMBL/GenBank/DDBJ whole genome shotgun (WGS) entry which is preliminary data.</text>
</comment>
<feature type="domain" description="Peripheral subunit-binding (PSBD)" evidence="7">
    <location>
        <begin position="131"/>
        <end position="168"/>
    </location>
</feature>
<dbReference type="SUPFAM" id="SSF52777">
    <property type="entry name" value="CoA-dependent acyltransferases"/>
    <property type="match status" value="1"/>
</dbReference>
<dbReference type="SUPFAM" id="SSF47005">
    <property type="entry name" value="Peripheral subunit-binding domain of 2-oxo acid dehydrogenase complex"/>
    <property type="match status" value="1"/>
</dbReference>
<dbReference type="AlphaFoldDB" id="A0A545APY4"/>
<evidence type="ECO:0000313" key="9">
    <source>
        <dbReference type="Proteomes" id="UP000317982"/>
    </source>
</evidence>
<evidence type="ECO:0000313" key="8">
    <source>
        <dbReference type="EMBL" id="TQS43397.1"/>
    </source>
</evidence>
<dbReference type="GO" id="GO:0006086">
    <property type="term" value="P:pyruvate decarboxylation to acetyl-CoA"/>
    <property type="evidence" value="ECO:0007669"/>
    <property type="project" value="InterPro"/>
</dbReference>
<evidence type="ECO:0000259" key="6">
    <source>
        <dbReference type="PROSITE" id="PS50968"/>
    </source>
</evidence>
<dbReference type="Gene3D" id="2.40.50.100">
    <property type="match status" value="1"/>
</dbReference>
<proteinExistence type="inferred from homology"/>
<comment type="cofactor">
    <cofactor evidence="1 4">
        <name>(R)-lipoate</name>
        <dbReference type="ChEBI" id="CHEBI:83088"/>
    </cofactor>
</comment>
<feature type="domain" description="Lipoyl-binding" evidence="6">
    <location>
        <begin position="2"/>
        <end position="77"/>
    </location>
</feature>
<reference evidence="8 9" key="1">
    <citation type="submission" date="2019-07" db="EMBL/GenBank/DDBJ databases">
        <title>Cryptosporangium phraense sp. nov., isolated from plant litter.</title>
        <authorList>
            <person name="Suriyachadkun C."/>
        </authorList>
    </citation>
    <scope>NUCLEOTIDE SEQUENCE [LARGE SCALE GENOMIC DNA]</scope>
    <source>
        <strain evidence="8 9">A-T 5661</strain>
    </source>
</reference>
<feature type="compositionally biased region" description="Low complexity" evidence="5">
    <location>
        <begin position="181"/>
        <end position="193"/>
    </location>
</feature>
<sequence>MAKLLRVPEVAAGATEVIVADWLVAEQASVSAGQPLVTIETEKAVVDVPADADAVLLKTLVASGASVEVGAPMALIGDDAEKDADVADLLAGLGVGAPAPTSRPAAPEPETAPEPAPEAVTADAGGRGRIFITPLARRMLADAGHGPEAVSGTGPNGRILRRDVAEFLDRERSAPDPAPPAETTAGPAATNGGYEEIPHTRLRRAVASRLTASKQTIPHFYVKRTARLDSLLALRAQLNAVSSQRISVNDLLILAVGRAYRHVPDANVVYTEDSLHRYATVDVSVAIASERGLVTPVVRGVEALAPSAVAGQVKQYAADADAGRLRQHDLDGGVISISNLGMYGVEEFSAIINPPQSAILAVGAGAPGPAVVDGELAVATLLPLVLSVDHRAIDGALAAQWMAALVEAIEEPLRLLT</sequence>
<dbReference type="RefSeq" id="WP_142706095.1">
    <property type="nucleotide sequence ID" value="NZ_VIRS01000013.1"/>
</dbReference>
<dbReference type="EMBL" id="VIRS01000013">
    <property type="protein sequence ID" value="TQS43397.1"/>
    <property type="molecule type" value="Genomic_DNA"/>
</dbReference>
<evidence type="ECO:0000256" key="5">
    <source>
        <dbReference type="SAM" id="MobiDB-lite"/>
    </source>
</evidence>
<dbReference type="InterPro" id="IPR011053">
    <property type="entry name" value="Single_hybrid_motif"/>
</dbReference>
<keyword evidence="4" id="KW-0808">Transferase</keyword>
<gene>
    <name evidence="8" type="ORF">FL583_19385</name>
</gene>
<dbReference type="GO" id="GO:0045254">
    <property type="term" value="C:pyruvate dehydrogenase complex"/>
    <property type="evidence" value="ECO:0007669"/>
    <property type="project" value="InterPro"/>
</dbReference>
<evidence type="ECO:0000256" key="1">
    <source>
        <dbReference type="ARBA" id="ARBA00001938"/>
    </source>
</evidence>
<dbReference type="OrthoDB" id="9805770at2"/>
<keyword evidence="9" id="KW-1185">Reference proteome</keyword>
<dbReference type="Gene3D" id="3.30.559.10">
    <property type="entry name" value="Chloramphenicol acetyltransferase-like domain"/>
    <property type="match status" value="1"/>
</dbReference>
<organism evidence="8 9">
    <name type="scientific">Cryptosporangium phraense</name>
    <dbReference type="NCBI Taxonomy" id="2593070"/>
    <lineage>
        <taxon>Bacteria</taxon>
        <taxon>Bacillati</taxon>
        <taxon>Actinomycetota</taxon>
        <taxon>Actinomycetes</taxon>
        <taxon>Cryptosporangiales</taxon>
        <taxon>Cryptosporangiaceae</taxon>
        <taxon>Cryptosporangium</taxon>
    </lineage>
</organism>
<dbReference type="Pfam" id="PF00364">
    <property type="entry name" value="Biotin_lipoyl"/>
    <property type="match status" value="1"/>
</dbReference>
<dbReference type="InterPro" id="IPR045257">
    <property type="entry name" value="E2/Pdx1"/>
</dbReference>
<dbReference type="InterPro" id="IPR036625">
    <property type="entry name" value="E3-bd_dom_sf"/>
</dbReference>
<dbReference type="PANTHER" id="PTHR23151">
    <property type="entry name" value="DIHYDROLIPOAMIDE ACETYL/SUCCINYL-TRANSFERASE-RELATED"/>
    <property type="match status" value="1"/>
</dbReference>
<keyword evidence="3 4" id="KW-0450">Lipoyl</keyword>
<dbReference type="PANTHER" id="PTHR23151:SF90">
    <property type="entry name" value="DIHYDROLIPOYLLYSINE-RESIDUE ACETYLTRANSFERASE COMPONENT OF PYRUVATE DEHYDROGENASE COMPLEX, MITOCHONDRIAL-RELATED"/>
    <property type="match status" value="1"/>
</dbReference>
<dbReference type="Pfam" id="PF00198">
    <property type="entry name" value="2-oxoacid_dh"/>
    <property type="match status" value="1"/>
</dbReference>
<dbReference type="Gene3D" id="4.10.320.10">
    <property type="entry name" value="E3-binding domain"/>
    <property type="match status" value="1"/>
</dbReference>
<dbReference type="SUPFAM" id="SSF51230">
    <property type="entry name" value="Single hybrid motif"/>
    <property type="match status" value="1"/>
</dbReference>
<evidence type="ECO:0000256" key="2">
    <source>
        <dbReference type="ARBA" id="ARBA00007317"/>
    </source>
</evidence>
<protein>
    <recommendedName>
        <fullName evidence="4">Dihydrolipoamide acetyltransferase component of pyruvate dehydrogenase complex</fullName>
        <ecNumber evidence="4">2.3.1.-</ecNumber>
    </recommendedName>
</protein>
<dbReference type="GO" id="GO:0016746">
    <property type="term" value="F:acyltransferase activity"/>
    <property type="evidence" value="ECO:0007669"/>
    <property type="project" value="UniProtKB-KW"/>
</dbReference>